<dbReference type="Pfam" id="PF01330">
    <property type="entry name" value="RuvA_N"/>
    <property type="match status" value="1"/>
</dbReference>
<keyword evidence="4 6" id="KW-0233">DNA recombination</keyword>
<keyword evidence="8" id="KW-0347">Helicase</keyword>
<dbReference type="GO" id="GO:0048476">
    <property type="term" value="C:Holliday junction resolvase complex"/>
    <property type="evidence" value="ECO:0007669"/>
    <property type="project" value="UniProtKB-UniRule"/>
</dbReference>
<dbReference type="GO" id="GO:0000400">
    <property type="term" value="F:four-way junction DNA binding"/>
    <property type="evidence" value="ECO:0007669"/>
    <property type="project" value="UniProtKB-UniRule"/>
</dbReference>
<keyword evidence="5 6" id="KW-0234">DNA repair</keyword>
<keyword evidence="3 6" id="KW-0238">DNA-binding</keyword>
<accession>A0A1H8FUM2</accession>
<comment type="domain">
    <text evidence="6">Has three domains with a flexible linker between the domains II and III and assumes an 'L' shape. Domain III is highly mobile and contacts RuvB.</text>
</comment>
<dbReference type="Proteomes" id="UP000199695">
    <property type="component" value="Unassembled WGS sequence"/>
</dbReference>
<dbReference type="NCBIfam" id="TIGR00084">
    <property type="entry name" value="ruvA"/>
    <property type="match status" value="1"/>
</dbReference>
<dbReference type="InterPro" id="IPR012340">
    <property type="entry name" value="NA-bd_OB-fold"/>
</dbReference>
<dbReference type="GO" id="GO:0009378">
    <property type="term" value="F:four-way junction helicase activity"/>
    <property type="evidence" value="ECO:0007669"/>
    <property type="project" value="InterPro"/>
</dbReference>
<dbReference type="Gene3D" id="1.10.150.20">
    <property type="entry name" value="5' to 3' exonuclease, C-terminal subdomain"/>
    <property type="match status" value="1"/>
</dbReference>
<dbReference type="SUPFAM" id="SSF50249">
    <property type="entry name" value="Nucleic acid-binding proteins"/>
    <property type="match status" value="1"/>
</dbReference>
<dbReference type="GO" id="GO:0006310">
    <property type="term" value="P:DNA recombination"/>
    <property type="evidence" value="ECO:0007669"/>
    <property type="project" value="UniProtKB-UniRule"/>
</dbReference>
<organism evidence="8 9">
    <name type="scientific">Lihuaxuella thermophila</name>
    <dbReference type="NCBI Taxonomy" id="1173111"/>
    <lineage>
        <taxon>Bacteria</taxon>
        <taxon>Bacillati</taxon>
        <taxon>Bacillota</taxon>
        <taxon>Bacilli</taxon>
        <taxon>Bacillales</taxon>
        <taxon>Thermoactinomycetaceae</taxon>
        <taxon>Lihuaxuella</taxon>
    </lineage>
</organism>
<feature type="domain" description="Helix-hairpin-helix DNA-binding motif class 1" evidence="7">
    <location>
        <begin position="70"/>
        <end position="89"/>
    </location>
</feature>
<dbReference type="GO" id="GO:0006281">
    <property type="term" value="P:DNA repair"/>
    <property type="evidence" value="ECO:0007669"/>
    <property type="project" value="UniProtKB-UniRule"/>
</dbReference>
<evidence type="ECO:0000313" key="9">
    <source>
        <dbReference type="Proteomes" id="UP000199695"/>
    </source>
</evidence>
<keyword evidence="8" id="KW-0067">ATP-binding</keyword>
<sequence>MIDFLKGQIAYADGECVVMEVHGVGYQVYVTNPYAWEEGEHLMLYTHQIVREDAHLLYGFPSKDERDLFRLLLEVSGIGPKAGLAMLAGGSPWELAAAIAREDVKFLTRLPGIGKKTAQRIVLDLKDKLKKRGWDKRFQSSLSSDEQSAVSAPVSPERDVIEALLSLGYNEEEAEWAVREALLSSGAESLPAEDWIKRALQISMKR</sequence>
<dbReference type="SUPFAM" id="SSF46929">
    <property type="entry name" value="DNA helicase RuvA subunit, C-terminal domain"/>
    <property type="match status" value="1"/>
</dbReference>
<dbReference type="SMART" id="SM00278">
    <property type="entry name" value="HhH1"/>
    <property type="match status" value="2"/>
</dbReference>
<keyword evidence="2 6" id="KW-0227">DNA damage</keyword>
<keyword evidence="1 6" id="KW-0963">Cytoplasm</keyword>
<dbReference type="HAMAP" id="MF_00031">
    <property type="entry name" value="DNA_HJ_migration_RuvA"/>
    <property type="match status" value="1"/>
</dbReference>
<dbReference type="InterPro" id="IPR011114">
    <property type="entry name" value="RuvA_C"/>
</dbReference>
<dbReference type="InterPro" id="IPR010994">
    <property type="entry name" value="RuvA_2-like"/>
</dbReference>
<dbReference type="InterPro" id="IPR003583">
    <property type="entry name" value="Hlx-hairpin-Hlx_DNA-bd_motif"/>
</dbReference>
<name>A0A1H8FUM2_9BACL</name>
<dbReference type="Gene3D" id="1.10.8.10">
    <property type="entry name" value="DNA helicase RuvA subunit, C-terminal domain"/>
    <property type="match status" value="1"/>
</dbReference>
<feature type="domain" description="Helix-hairpin-helix DNA-binding motif class 1" evidence="7">
    <location>
        <begin position="105"/>
        <end position="124"/>
    </location>
</feature>
<evidence type="ECO:0000256" key="1">
    <source>
        <dbReference type="ARBA" id="ARBA00022490"/>
    </source>
</evidence>
<keyword evidence="8" id="KW-0547">Nucleotide-binding</keyword>
<comment type="caution">
    <text evidence="6">Lacks conserved residue(s) required for the propagation of feature annotation.</text>
</comment>
<dbReference type="Pfam" id="PF07499">
    <property type="entry name" value="RuvA_C"/>
    <property type="match status" value="1"/>
</dbReference>
<dbReference type="AlphaFoldDB" id="A0A1H8FUM2"/>
<reference evidence="8 9" key="1">
    <citation type="submission" date="2016-10" db="EMBL/GenBank/DDBJ databases">
        <authorList>
            <person name="de Groot N.N."/>
        </authorList>
    </citation>
    <scope>NUCLEOTIDE SEQUENCE [LARGE SCALE GENOMIC DNA]</scope>
    <source>
        <strain evidence="8 9">DSM 46701</strain>
    </source>
</reference>
<comment type="subunit">
    <text evidence="6">Homotetramer. Forms an RuvA(8)-RuvB(12)-Holliday junction (HJ) complex. HJ DNA is sandwiched between 2 RuvA tetramers; dsDNA enters through RuvA and exits via RuvB. An RuvB hexamer assembles on each DNA strand where it exits the tetramer. Each RuvB hexamer is contacted by two RuvA subunits (via domain III) on 2 adjacent RuvB subunits; this complex drives branch migration. In the full resolvosome a probable DNA-RuvA(4)-RuvB(12)-RuvC(2) complex forms which resolves the HJ.</text>
</comment>
<gene>
    <name evidence="6" type="primary">ruvA</name>
    <name evidence="8" type="ORF">SAMN05444955_10976</name>
</gene>
<dbReference type="Pfam" id="PF14520">
    <property type="entry name" value="HHH_5"/>
    <property type="match status" value="1"/>
</dbReference>
<dbReference type="GO" id="GO:0005524">
    <property type="term" value="F:ATP binding"/>
    <property type="evidence" value="ECO:0007669"/>
    <property type="project" value="InterPro"/>
</dbReference>
<proteinExistence type="inferred from homology"/>
<protein>
    <recommendedName>
        <fullName evidence="6">Holliday junction branch migration complex subunit RuvA</fullName>
    </recommendedName>
</protein>
<dbReference type="InterPro" id="IPR036267">
    <property type="entry name" value="RuvA_C_sf"/>
</dbReference>
<dbReference type="InterPro" id="IPR000085">
    <property type="entry name" value="RuvA"/>
</dbReference>
<dbReference type="Gene3D" id="2.40.50.140">
    <property type="entry name" value="Nucleic acid-binding proteins"/>
    <property type="match status" value="1"/>
</dbReference>
<evidence type="ECO:0000256" key="5">
    <source>
        <dbReference type="ARBA" id="ARBA00023204"/>
    </source>
</evidence>
<evidence type="ECO:0000256" key="3">
    <source>
        <dbReference type="ARBA" id="ARBA00023125"/>
    </source>
</evidence>
<dbReference type="GO" id="GO:0009379">
    <property type="term" value="C:Holliday junction helicase complex"/>
    <property type="evidence" value="ECO:0007669"/>
    <property type="project" value="InterPro"/>
</dbReference>
<keyword evidence="8" id="KW-0378">Hydrolase</keyword>
<evidence type="ECO:0000313" key="8">
    <source>
        <dbReference type="EMBL" id="SEN35230.1"/>
    </source>
</evidence>
<dbReference type="OrthoDB" id="5293449at2"/>
<dbReference type="EMBL" id="FOCQ01000009">
    <property type="protein sequence ID" value="SEN35230.1"/>
    <property type="molecule type" value="Genomic_DNA"/>
</dbReference>
<dbReference type="CDD" id="cd14332">
    <property type="entry name" value="UBA_RuvA_C"/>
    <property type="match status" value="1"/>
</dbReference>
<dbReference type="SUPFAM" id="SSF47781">
    <property type="entry name" value="RuvA domain 2-like"/>
    <property type="match status" value="1"/>
</dbReference>
<dbReference type="GO" id="GO:0005737">
    <property type="term" value="C:cytoplasm"/>
    <property type="evidence" value="ECO:0007669"/>
    <property type="project" value="UniProtKB-SubCell"/>
</dbReference>
<dbReference type="InterPro" id="IPR013849">
    <property type="entry name" value="DNA_helicase_Holl-junc_RuvA_I"/>
</dbReference>
<dbReference type="RefSeq" id="WP_089969255.1">
    <property type="nucleotide sequence ID" value="NZ_FOCQ01000009.1"/>
</dbReference>
<feature type="region of interest" description="Domain III" evidence="6">
    <location>
        <begin position="154"/>
        <end position="206"/>
    </location>
</feature>
<evidence type="ECO:0000259" key="7">
    <source>
        <dbReference type="SMART" id="SM00278"/>
    </source>
</evidence>
<keyword evidence="9" id="KW-1185">Reference proteome</keyword>
<dbReference type="STRING" id="1173111.SAMN05444955_10976"/>
<comment type="function">
    <text evidence="6">The RuvA-RuvB-RuvC complex processes Holliday junction (HJ) DNA during genetic recombination and DNA repair, while the RuvA-RuvB complex plays an important role in the rescue of blocked DNA replication forks via replication fork reversal (RFR). RuvA specifically binds to HJ cruciform DNA, conferring on it an open structure. The RuvB hexamer acts as an ATP-dependent pump, pulling dsDNA into and through the RuvAB complex. HJ branch migration allows RuvC to scan DNA until it finds its consensus sequence, where it cleaves and resolves the cruciform DNA.</text>
</comment>
<evidence type="ECO:0000256" key="6">
    <source>
        <dbReference type="HAMAP-Rule" id="MF_00031"/>
    </source>
</evidence>
<evidence type="ECO:0000256" key="4">
    <source>
        <dbReference type="ARBA" id="ARBA00023172"/>
    </source>
</evidence>
<evidence type="ECO:0000256" key="2">
    <source>
        <dbReference type="ARBA" id="ARBA00022763"/>
    </source>
</evidence>
<comment type="similarity">
    <text evidence="6">Belongs to the RuvA family.</text>
</comment>
<comment type="subcellular location">
    <subcellularLocation>
        <location evidence="6">Cytoplasm</location>
    </subcellularLocation>
</comment>